<protein>
    <submittedName>
        <fullName evidence="2">Uncharacterized protein</fullName>
    </submittedName>
</protein>
<reference evidence="2" key="1">
    <citation type="submission" date="2023-06" db="EMBL/GenBank/DDBJ databases">
        <authorList>
            <consortium name="Lawrence Berkeley National Laboratory"/>
            <person name="Ahrendt S."/>
            <person name="Sahu N."/>
            <person name="Indic B."/>
            <person name="Wong-Bajracharya J."/>
            <person name="Merenyi Z."/>
            <person name="Ke H.-M."/>
            <person name="Monk M."/>
            <person name="Kocsube S."/>
            <person name="Drula E."/>
            <person name="Lipzen A."/>
            <person name="Balint B."/>
            <person name="Henrissat B."/>
            <person name="Andreopoulos B."/>
            <person name="Martin F.M."/>
            <person name="Harder C.B."/>
            <person name="Rigling D."/>
            <person name="Ford K.L."/>
            <person name="Foster G.D."/>
            <person name="Pangilinan J."/>
            <person name="Papanicolaou A."/>
            <person name="Barry K."/>
            <person name="LaButti K."/>
            <person name="Viragh M."/>
            <person name="Koriabine M."/>
            <person name="Yan M."/>
            <person name="Riley R."/>
            <person name="Champramary S."/>
            <person name="Plett K.L."/>
            <person name="Tsai I.J."/>
            <person name="Slot J."/>
            <person name="Sipos G."/>
            <person name="Plett J."/>
            <person name="Nagy L.G."/>
            <person name="Grigoriev I.V."/>
        </authorList>
    </citation>
    <scope>NUCLEOTIDE SEQUENCE</scope>
    <source>
        <strain evidence="2">CCBAS 213</strain>
    </source>
</reference>
<dbReference type="Proteomes" id="UP001175211">
    <property type="component" value="Unassembled WGS sequence"/>
</dbReference>
<accession>A0AA39N768</accession>
<keyword evidence="3" id="KW-1185">Reference proteome</keyword>
<feature type="coiled-coil region" evidence="1">
    <location>
        <begin position="13"/>
        <end position="54"/>
    </location>
</feature>
<proteinExistence type="predicted"/>
<dbReference type="AlphaFoldDB" id="A0AA39N768"/>
<dbReference type="EMBL" id="JAUEPS010000013">
    <property type="protein sequence ID" value="KAK0460008.1"/>
    <property type="molecule type" value="Genomic_DNA"/>
</dbReference>
<comment type="caution">
    <text evidence="2">The sequence shown here is derived from an EMBL/GenBank/DDBJ whole genome shotgun (WGS) entry which is preliminary data.</text>
</comment>
<organism evidence="2 3">
    <name type="scientific">Armillaria tabescens</name>
    <name type="common">Ringless honey mushroom</name>
    <name type="synonym">Agaricus tabescens</name>
    <dbReference type="NCBI Taxonomy" id="1929756"/>
    <lineage>
        <taxon>Eukaryota</taxon>
        <taxon>Fungi</taxon>
        <taxon>Dikarya</taxon>
        <taxon>Basidiomycota</taxon>
        <taxon>Agaricomycotina</taxon>
        <taxon>Agaricomycetes</taxon>
        <taxon>Agaricomycetidae</taxon>
        <taxon>Agaricales</taxon>
        <taxon>Marasmiineae</taxon>
        <taxon>Physalacriaceae</taxon>
        <taxon>Desarmillaria</taxon>
    </lineage>
</organism>
<evidence type="ECO:0000313" key="2">
    <source>
        <dbReference type="EMBL" id="KAK0460008.1"/>
    </source>
</evidence>
<evidence type="ECO:0000313" key="3">
    <source>
        <dbReference type="Proteomes" id="UP001175211"/>
    </source>
</evidence>
<dbReference type="GeneID" id="85350972"/>
<dbReference type="RefSeq" id="XP_060332134.1">
    <property type="nucleotide sequence ID" value="XM_060467424.1"/>
</dbReference>
<feature type="coiled-coil region" evidence="1">
    <location>
        <begin position="201"/>
        <end position="228"/>
    </location>
</feature>
<sequence>MQRKITLSLKGELVTAQNAAAALKQKLATLELENQRQASQIQSLTEELSQTKSELCQVTEERERTVNSMQDKVGEVERLRSELLHTGEKYIACEERAGKIKDTAKKGMVHLSRGHAYFSFFFVYESLKTTFDELKLRFDVSQDHLQRTKDEIELLKSTSERQIKLVESHLDESGRYLHKSAETRDLISELQQDRTSSQQVNDILREKLHTLSAQLVESKQKIAELELRQLEEGARWSRRGETWQNLQCKIEELADKLAKREGEAFEGLIESANLSTALNEAIEKHVLLLCSQIRP</sequence>
<evidence type="ECO:0000256" key="1">
    <source>
        <dbReference type="SAM" id="Coils"/>
    </source>
</evidence>
<name>A0AA39N768_ARMTA</name>
<keyword evidence="1" id="KW-0175">Coiled coil</keyword>
<gene>
    <name evidence="2" type="ORF">EV420DRAFT_1268089</name>
</gene>